<evidence type="ECO:0000259" key="2">
    <source>
        <dbReference type="PROSITE" id="PS50003"/>
    </source>
</evidence>
<name>A0ABN9QAL7_9DINO</name>
<comment type="caution">
    <text evidence="4">The sequence shown here is derived from an EMBL/GenBank/DDBJ whole genome shotgun (WGS) entry which is preliminary data.</text>
</comment>
<feature type="transmembrane region" description="Helical" evidence="1">
    <location>
        <begin position="604"/>
        <end position="627"/>
    </location>
</feature>
<keyword evidence="5" id="KW-1185">Reference proteome</keyword>
<feature type="domain" description="Protein kinase" evidence="3">
    <location>
        <begin position="1"/>
        <end position="234"/>
    </location>
</feature>
<dbReference type="SUPFAM" id="SSF56112">
    <property type="entry name" value="Protein kinase-like (PK-like)"/>
    <property type="match status" value="1"/>
</dbReference>
<dbReference type="SUPFAM" id="SSF50729">
    <property type="entry name" value="PH domain-like"/>
    <property type="match status" value="2"/>
</dbReference>
<keyword evidence="1" id="KW-1133">Transmembrane helix</keyword>
<evidence type="ECO:0000259" key="3">
    <source>
        <dbReference type="PROSITE" id="PS50011"/>
    </source>
</evidence>
<accession>A0ABN9QAL7</accession>
<dbReference type="SMART" id="SM00233">
    <property type="entry name" value="PH"/>
    <property type="match status" value="2"/>
</dbReference>
<dbReference type="PROSITE" id="PS50011">
    <property type="entry name" value="PROTEIN_KINASE_DOM"/>
    <property type="match status" value="1"/>
</dbReference>
<organism evidence="4 5">
    <name type="scientific">Prorocentrum cordatum</name>
    <dbReference type="NCBI Taxonomy" id="2364126"/>
    <lineage>
        <taxon>Eukaryota</taxon>
        <taxon>Sar</taxon>
        <taxon>Alveolata</taxon>
        <taxon>Dinophyceae</taxon>
        <taxon>Prorocentrales</taxon>
        <taxon>Prorocentraceae</taxon>
        <taxon>Prorocentrum</taxon>
    </lineage>
</organism>
<dbReference type="InterPro" id="IPR000719">
    <property type="entry name" value="Prot_kinase_dom"/>
</dbReference>
<dbReference type="EMBL" id="CAUYUJ010002848">
    <property type="protein sequence ID" value="CAK0802639.1"/>
    <property type="molecule type" value="Genomic_DNA"/>
</dbReference>
<dbReference type="InterPro" id="IPR011009">
    <property type="entry name" value="Kinase-like_dom_sf"/>
</dbReference>
<dbReference type="CDD" id="cd00821">
    <property type="entry name" value="PH"/>
    <property type="match status" value="1"/>
</dbReference>
<keyword evidence="1" id="KW-0472">Membrane</keyword>
<dbReference type="InterPro" id="IPR008271">
    <property type="entry name" value="Ser/Thr_kinase_AS"/>
</dbReference>
<sequence length="669" mass="74795">EPDDQRLWSEHLAATRPEKLFLQLIDYSKDSAGKPGPDPSDGEMYVVTEVAECSLKDYIEQRRESQATMSKDNVRAMARAMMMVAAGLHAKGFVHLDLKPANLMLFSGVLKLIDVDGCIRIGTRVFGEPTTSHAWSLTLLMSAPAHSAEVPELVVVTCEPILKLAFVRFLRRGQFKGEASMLFMEWLGSITKVPLPKSVECFDDDLLSLLVDCLLVADPAKRRTLAESLSHPFVRLSRQSTRPLMFAVGVPVQRRRERREASDHHALHRGVLWKLSRTADPGKREHWYEREVWLSANGSLCYKSVLEDKQLVLIDGHQLANAGLAIFEGGSVEPAFEITTFQDDQQEDEVHVFGCASQEDYSTWMVALESARNVAAATMKLGSGMAAQLIEFRLKHNRRIKVEGDGSGDRVPVFKATLWKLKQDTDRSDINNWREREMWISQNGSLAYHSVREDRELVYYNADDLANATTVALDEPGSCKPWAFRVQLPAQGGVEFAPAVFAADSEDLRAKWIQDIYVIQFISTVMYASYELQAEGERPLTCVLRTNQEPGFTVFVCATVGSLLLGHYVLHCHHALEPSKGSAALAPRPQRMGFSTFRRQQRDYGTLGIALAFSIALVILGTVLPAFTVKIRTPFFSLGPYEHSLWSVGLQLPHLSERPGSFQAVFGQL</sequence>
<proteinExistence type="predicted"/>
<gene>
    <name evidence="4" type="ORF">PCOR1329_LOCUS10093</name>
</gene>
<dbReference type="PANTHER" id="PTHR44167:SF18">
    <property type="entry name" value="PROTEIN KINASE DOMAIN-CONTAINING PROTEIN"/>
    <property type="match status" value="1"/>
</dbReference>
<dbReference type="Proteomes" id="UP001189429">
    <property type="component" value="Unassembled WGS sequence"/>
</dbReference>
<feature type="non-terminal residue" evidence="4">
    <location>
        <position position="1"/>
    </location>
</feature>
<dbReference type="PANTHER" id="PTHR44167">
    <property type="entry name" value="OVARIAN-SPECIFIC SERINE/THREONINE-PROTEIN KINASE LOK-RELATED"/>
    <property type="match status" value="1"/>
</dbReference>
<evidence type="ECO:0000256" key="1">
    <source>
        <dbReference type="SAM" id="Phobius"/>
    </source>
</evidence>
<dbReference type="PROSITE" id="PS50003">
    <property type="entry name" value="PH_DOMAIN"/>
    <property type="match status" value="1"/>
</dbReference>
<dbReference type="Gene3D" id="2.30.29.30">
    <property type="entry name" value="Pleckstrin-homology domain (PH domain)/Phosphotyrosine-binding domain (PTB)"/>
    <property type="match status" value="1"/>
</dbReference>
<feature type="domain" description="PH" evidence="2">
    <location>
        <begin position="265"/>
        <end position="373"/>
    </location>
</feature>
<dbReference type="Pfam" id="PF00069">
    <property type="entry name" value="Pkinase"/>
    <property type="match status" value="1"/>
</dbReference>
<dbReference type="PROSITE" id="PS00108">
    <property type="entry name" value="PROTEIN_KINASE_ST"/>
    <property type="match status" value="1"/>
</dbReference>
<evidence type="ECO:0000313" key="5">
    <source>
        <dbReference type="Proteomes" id="UP001189429"/>
    </source>
</evidence>
<feature type="non-terminal residue" evidence="4">
    <location>
        <position position="669"/>
    </location>
</feature>
<protein>
    <submittedName>
        <fullName evidence="4">Uncharacterized protein</fullName>
    </submittedName>
</protein>
<feature type="transmembrane region" description="Helical" evidence="1">
    <location>
        <begin position="551"/>
        <end position="570"/>
    </location>
</feature>
<evidence type="ECO:0000313" key="4">
    <source>
        <dbReference type="EMBL" id="CAK0802639.1"/>
    </source>
</evidence>
<dbReference type="InterPro" id="IPR001849">
    <property type="entry name" value="PH_domain"/>
</dbReference>
<dbReference type="InterPro" id="IPR011993">
    <property type="entry name" value="PH-like_dom_sf"/>
</dbReference>
<reference evidence="4" key="1">
    <citation type="submission" date="2023-10" db="EMBL/GenBank/DDBJ databases">
        <authorList>
            <person name="Chen Y."/>
            <person name="Shah S."/>
            <person name="Dougan E. K."/>
            <person name="Thang M."/>
            <person name="Chan C."/>
        </authorList>
    </citation>
    <scope>NUCLEOTIDE SEQUENCE [LARGE SCALE GENOMIC DNA]</scope>
</reference>
<dbReference type="Gene3D" id="1.10.510.10">
    <property type="entry name" value="Transferase(Phosphotransferase) domain 1"/>
    <property type="match status" value="1"/>
</dbReference>
<keyword evidence="1" id="KW-0812">Transmembrane</keyword>
<dbReference type="SMART" id="SM00220">
    <property type="entry name" value="S_TKc"/>
    <property type="match status" value="1"/>
</dbReference>